<accession>A0ACC0QDV2</accession>
<sequence length="455" mass="48392">MDSSRSNFQTLKGKVAIITGASRGLGAGFAFELARRGAKIVATYTSPNSEKLVEELSAKIASLDPPSQCVGVRADLREPDSAKEIIERAISAFGPQIDILVNNAGAELVKHHTDITPADFDYIYRLNVLAPLLLLQATKPYLPSAGGGRIINISSVGARYGFKGLSLYCSSKAALEGMTRCWAAELGEEGHTVNAVNPGPVQSEMLDNIPQDIVAMQKAQTPAGNRLGSVDDVAQIVAWLASEESRALGHLWDSILMGVKAAFIGAAGATLSHVLTWTLLAGHNVVALVRDASKLRKILTSNNVSEEILQSQLVIVEGSSRDVTAVSNLLRHEPDIIFTGITSLPSFHWNPLRPISMQDSTITGDSAAAVVESLRQLKARNAISNSPIFVPISSTGHGTQRDQPLLLIPLYLWLLPVAQADTAVLERVVREAATQDSAPLGGVPSSGLGLGRRPV</sequence>
<evidence type="ECO:0000313" key="1">
    <source>
        <dbReference type="EMBL" id="KAI8650532.1"/>
    </source>
</evidence>
<gene>
    <name evidence="1" type="ORF">NCS57_01387300</name>
</gene>
<reference evidence="1" key="1">
    <citation type="submission" date="2022-06" db="EMBL/GenBank/DDBJ databases">
        <title>Fusarium solani species complex genomes reveal bases of compartmentalisation and animal pathogenesis.</title>
        <authorList>
            <person name="Tsai I.J."/>
        </authorList>
    </citation>
    <scope>NUCLEOTIDE SEQUENCE</scope>
    <source>
        <strain evidence="1">Fu6.1</strain>
    </source>
</reference>
<dbReference type="Proteomes" id="UP001065298">
    <property type="component" value="Chromosome 12"/>
</dbReference>
<keyword evidence="2" id="KW-1185">Reference proteome</keyword>
<protein>
    <submittedName>
        <fullName evidence="1">Uncharacterized protein</fullName>
    </submittedName>
</protein>
<dbReference type="EMBL" id="CM046514">
    <property type="protein sequence ID" value="KAI8650532.1"/>
    <property type="molecule type" value="Genomic_DNA"/>
</dbReference>
<proteinExistence type="predicted"/>
<comment type="caution">
    <text evidence="1">The sequence shown here is derived from an EMBL/GenBank/DDBJ whole genome shotgun (WGS) entry which is preliminary data.</text>
</comment>
<evidence type="ECO:0000313" key="2">
    <source>
        <dbReference type="Proteomes" id="UP001065298"/>
    </source>
</evidence>
<name>A0ACC0QDV2_9HYPO</name>
<organism evidence="1 2">
    <name type="scientific">Fusarium keratoplasticum</name>
    <dbReference type="NCBI Taxonomy" id="1328300"/>
    <lineage>
        <taxon>Eukaryota</taxon>
        <taxon>Fungi</taxon>
        <taxon>Dikarya</taxon>
        <taxon>Ascomycota</taxon>
        <taxon>Pezizomycotina</taxon>
        <taxon>Sordariomycetes</taxon>
        <taxon>Hypocreomycetidae</taxon>
        <taxon>Hypocreales</taxon>
        <taxon>Nectriaceae</taxon>
        <taxon>Fusarium</taxon>
        <taxon>Fusarium solani species complex</taxon>
    </lineage>
</organism>